<evidence type="ECO:0000313" key="10">
    <source>
        <dbReference type="Proteomes" id="UP000619238"/>
    </source>
</evidence>
<dbReference type="InterPro" id="IPR023828">
    <property type="entry name" value="Peptidase_S8_Ser-AS"/>
</dbReference>
<dbReference type="SUPFAM" id="SSF52743">
    <property type="entry name" value="Subtilisin-like"/>
    <property type="match status" value="1"/>
</dbReference>
<dbReference type="PROSITE" id="PS51257">
    <property type="entry name" value="PROKAR_LIPOPROTEIN"/>
    <property type="match status" value="1"/>
</dbReference>
<dbReference type="SUPFAM" id="SSF54897">
    <property type="entry name" value="Protease propeptides/inhibitors"/>
    <property type="match status" value="1"/>
</dbReference>
<dbReference type="PANTHER" id="PTHR43806:SF11">
    <property type="entry name" value="CEREVISIN-RELATED"/>
    <property type="match status" value="1"/>
</dbReference>
<dbReference type="PROSITE" id="PS00136">
    <property type="entry name" value="SUBTILASE_ASP"/>
    <property type="match status" value="1"/>
</dbReference>
<dbReference type="Pfam" id="PF05922">
    <property type="entry name" value="Inhibitor_I9"/>
    <property type="match status" value="1"/>
</dbReference>
<dbReference type="Proteomes" id="UP000619238">
    <property type="component" value="Unassembled WGS sequence"/>
</dbReference>
<dbReference type="RefSeq" id="WP_187562711.1">
    <property type="nucleotide sequence ID" value="NZ_JACGWS010000008.1"/>
</dbReference>
<evidence type="ECO:0000256" key="2">
    <source>
        <dbReference type="ARBA" id="ARBA00022670"/>
    </source>
</evidence>
<evidence type="ECO:0000256" key="4">
    <source>
        <dbReference type="ARBA" id="ARBA00022825"/>
    </source>
</evidence>
<evidence type="ECO:0000256" key="1">
    <source>
        <dbReference type="ARBA" id="ARBA00011073"/>
    </source>
</evidence>
<feature type="domain" description="Inhibitor I9" evidence="8">
    <location>
        <begin position="55"/>
        <end position="139"/>
    </location>
</feature>
<evidence type="ECO:0000313" key="9">
    <source>
        <dbReference type="EMBL" id="MBC8755661.1"/>
    </source>
</evidence>
<dbReference type="PRINTS" id="PR00723">
    <property type="entry name" value="SUBTILISIN"/>
</dbReference>
<organism evidence="9 10">
    <name type="scientific">Kordia aestuariivivens</name>
    <dbReference type="NCBI Taxonomy" id="2759037"/>
    <lineage>
        <taxon>Bacteria</taxon>
        <taxon>Pseudomonadati</taxon>
        <taxon>Bacteroidota</taxon>
        <taxon>Flavobacteriia</taxon>
        <taxon>Flavobacteriales</taxon>
        <taxon>Flavobacteriaceae</taxon>
        <taxon>Kordia</taxon>
    </lineage>
</organism>
<feature type="active site" description="Charge relay system" evidence="5">
    <location>
        <position position="188"/>
    </location>
</feature>
<gene>
    <name evidence="9" type="ORF">H2O64_13365</name>
</gene>
<keyword evidence="3 5" id="KW-0378">Hydrolase</keyword>
<dbReference type="InterPro" id="IPR015500">
    <property type="entry name" value="Peptidase_S8_subtilisin-rel"/>
</dbReference>
<dbReference type="PROSITE" id="PS51892">
    <property type="entry name" value="SUBTILASE"/>
    <property type="match status" value="1"/>
</dbReference>
<evidence type="ECO:0000256" key="6">
    <source>
        <dbReference type="RuleBase" id="RU003355"/>
    </source>
</evidence>
<dbReference type="Gene3D" id="3.30.70.80">
    <property type="entry name" value="Peptidase S8 propeptide/proteinase inhibitor I9"/>
    <property type="match status" value="1"/>
</dbReference>
<dbReference type="PROSITE" id="PS00138">
    <property type="entry name" value="SUBTILASE_SER"/>
    <property type="match status" value="1"/>
</dbReference>
<dbReference type="InterPro" id="IPR037045">
    <property type="entry name" value="S8pro/Inhibitor_I9_sf"/>
</dbReference>
<proteinExistence type="inferred from homology"/>
<dbReference type="InterPro" id="IPR036852">
    <property type="entry name" value="Peptidase_S8/S53_dom_sf"/>
</dbReference>
<protein>
    <submittedName>
        <fullName evidence="9">S8 family serine peptidase</fullName>
    </submittedName>
</protein>
<dbReference type="InterPro" id="IPR000209">
    <property type="entry name" value="Peptidase_S8/S53_dom"/>
</dbReference>
<feature type="active site" description="Charge relay system" evidence="5">
    <location>
        <position position="223"/>
    </location>
</feature>
<comment type="caution">
    <text evidence="9">The sequence shown here is derived from an EMBL/GenBank/DDBJ whole genome shotgun (WGS) entry which is preliminary data.</text>
</comment>
<name>A0ABR7QBC8_9FLAO</name>
<reference evidence="9 10" key="1">
    <citation type="submission" date="2020-07" db="EMBL/GenBank/DDBJ databases">
        <title>Description of Kordia aestuariivivens sp. nov., isolated from a tidal flat.</title>
        <authorList>
            <person name="Park S."/>
            <person name="Yoon J.-H."/>
        </authorList>
    </citation>
    <scope>NUCLEOTIDE SEQUENCE [LARGE SCALE GENOMIC DNA]</scope>
    <source>
        <strain evidence="9 10">YSTF-M3</strain>
    </source>
</reference>
<dbReference type="InterPro" id="IPR050131">
    <property type="entry name" value="Peptidase_S8_subtilisin-like"/>
</dbReference>
<keyword evidence="10" id="KW-1185">Reference proteome</keyword>
<dbReference type="Gene3D" id="3.40.50.200">
    <property type="entry name" value="Peptidase S8/S53 domain"/>
    <property type="match status" value="1"/>
</dbReference>
<dbReference type="InterPro" id="IPR022398">
    <property type="entry name" value="Peptidase_S8_His-AS"/>
</dbReference>
<feature type="domain" description="Peptidase S8/S53" evidence="7">
    <location>
        <begin position="186"/>
        <end position="393"/>
    </location>
</feature>
<keyword evidence="2 5" id="KW-0645">Protease</keyword>
<accession>A0ABR7QBC8</accession>
<keyword evidence="4 5" id="KW-0720">Serine protease</keyword>
<dbReference type="PANTHER" id="PTHR43806">
    <property type="entry name" value="PEPTIDASE S8"/>
    <property type="match status" value="1"/>
</dbReference>
<comment type="similarity">
    <text evidence="1 5 6">Belongs to the peptidase S8 family.</text>
</comment>
<dbReference type="InterPro" id="IPR010259">
    <property type="entry name" value="S8pro/Inhibitor_I9"/>
</dbReference>
<sequence>MKKHFLKFLAIASLAIIGCQTETIENSNEESSILNKNIAISATFTQTESSPIKGQYIVILNNGVFNKATNGKGIVNYESAKKSFMSQSIEKFSNAKLEKSSIINAYGFALEGFTAKLNDAQLKVLKNDPRVSSIEQDYYVVQNFPAIKAKPAGVGNGGGNAAQEVPYGITRVGGGQVYTGSKTAWVIDSGIDLDHPDLNVDAARSASYVTSGGGSSPDDQHGHGTHVAGTIGAIDNSIGVVGVAAGVNVVAVRVVDRRGSGAASWCVSGVDYVAANAQAGDVANMSLGYPANPSIDQAVINASNLGIEFALAAGNDGANAATGPSPSPARVNGANIYTVSAMDINDNFASFSNYGEPPVDYCAPGVAVKSCWKGAGYSTISGTSMASPHMAGLLIWGNVSTSGFVNGDPDGNPDPIAHR</sequence>
<dbReference type="Pfam" id="PF00082">
    <property type="entry name" value="Peptidase_S8"/>
    <property type="match status" value="1"/>
</dbReference>
<feature type="active site" description="Charge relay system" evidence="5">
    <location>
        <position position="384"/>
    </location>
</feature>
<evidence type="ECO:0000259" key="8">
    <source>
        <dbReference type="Pfam" id="PF05922"/>
    </source>
</evidence>
<dbReference type="EMBL" id="JACGWS010000008">
    <property type="protein sequence ID" value="MBC8755661.1"/>
    <property type="molecule type" value="Genomic_DNA"/>
</dbReference>
<evidence type="ECO:0000259" key="7">
    <source>
        <dbReference type="Pfam" id="PF00082"/>
    </source>
</evidence>
<dbReference type="InterPro" id="IPR023827">
    <property type="entry name" value="Peptidase_S8_Asp-AS"/>
</dbReference>
<evidence type="ECO:0000256" key="3">
    <source>
        <dbReference type="ARBA" id="ARBA00022801"/>
    </source>
</evidence>
<evidence type="ECO:0000256" key="5">
    <source>
        <dbReference type="PROSITE-ProRule" id="PRU01240"/>
    </source>
</evidence>
<dbReference type="PROSITE" id="PS00137">
    <property type="entry name" value="SUBTILASE_HIS"/>
    <property type="match status" value="1"/>
</dbReference>